<dbReference type="Proteomes" id="UP001194539">
    <property type="component" value="Unassembled WGS sequence"/>
</dbReference>
<keyword evidence="2" id="KW-1185">Reference proteome</keyword>
<organism evidence="1 2">
    <name type="scientific">Bradyrhizobium diversitatis</name>
    <dbReference type="NCBI Taxonomy" id="2755406"/>
    <lineage>
        <taxon>Bacteria</taxon>
        <taxon>Pseudomonadati</taxon>
        <taxon>Pseudomonadota</taxon>
        <taxon>Alphaproteobacteria</taxon>
        <taxon>Hyphomicrobiales</taxon>
        <taxon>Nitrobacteraceae</taxon>
        <taxon>Bradyrhizobium</taxon>
    </lineage>
</organism>
<evidence type="ECO:0000313" key="2">
    <source>
        <dbReference type="Proteomes" id="UP001194539"/>
    </source>
</evidence>
<evidence type="ECO:0000313" key="1">
    <source>
        <dbReference type="EMBL" id="MBH5388891.1"/>
    </source>
</evidence>
<proteinExistence type="predicted"/>
<gene>
    <name evidence="1" type="ORF">H1B27_21720</name>
</gene>
<accession>A0ABS0P6L5</accession>
<reference evidence="1 2" key="1">
    <citation type="submission" date="2020-07" db="EMBL/GenBank/DDBJ databases">
        <title>Bradyrhizobium diversity isolated from nodules of indigenous legumes of Western Australia.</title>
        <authorList>
            <person name="Klepa M.S."/>
        </authorList>
    </citation>
    <scope>NUCLEOTIDE SEQUENCE [LARGE SCALE GENOMIC DNA]</scope>
    <source>
        <strain evidence="1 2">CNPSo 4019</strain>
    </source>
</reference>
<comment type="caution">
    <text evidence="1">The sequence shown here is derived from an EMBL/GenBank/DDBJ whole genome shotgun (WGS) entry which is preliminary data.</text>
</comment>
<dbReference type="EMBL" id="JACEGD010000019">
    <property type="protein sequence ID" value="MBH5388891.1"/>
    <property type="molecule type" value="Genomic_DNA"/>
</dbReference>
<dbReference type="RefSeq" id="WP_156504924.1">
    <property type="nucleotide sequence ID" value="NZ_JACEGD010000019.1"/>
</dbReference>
<name>A0ABS0P6L5_9BRAD</name>
<protein>
    <submittedName>
        <fullName evidence="1">Uncharacterized protein</fullName>
    </submittedName>
</protein>
<sequence length="46" mass="4886">MPPTFAPDSAALGDAVQLFLIARRDIRASAAAPPELDAASTRYLRT</sequence>